<accession>A0A3M7SS29</accession>
<name>A0A3M7SS29_BRAPC</name>
<dbReference type="Proteomes" id="UP000276133">
    <property type="component" value="Unassembled WGS sequence"/>
</dbReference>
<protein>
    <submittedName>
        <fullName evidence="1">Uncharacterized protein</fullName>
    </submittedName>
</protein>
<gene>
    <name evidence="1" type="ORF">BpHYR1_035448</name>
</gene>
<organism evidence="1 2">
    <name type="scientific">Brachionus plicatilis</name>
    <name type="common">Marine rotifer</name>
    <name type="synonym">Brachionus muelleri</name>
    <dbReference type="NCBI Taxonomy" id="10195"/>
    <lineage>
        <taxon>Eukaryota</taxon>
        <taxon>Metazoa</taxon>
        <taxon>Spiralia</taxon>
        <taxon>Gnathifera</taxon>
        <taxon>Rotifera</taxon>
        <taxon>Eurotatoria</taxon>
        <taxon>Monogononta</taxon>
        <taxon>Pseudotrocha</taxon>
        <taxon>Ploima</taxon>
        <taxon>Brachionidae</taxon>
        <taxon>Brachionus</taxon>
    </lineage>
</organism>
<evidence type="ECO:0000313" key="2">
    <source>
        <dbReference type="Proteomes" id="UP000276133"/>
    </source>
</evidence>
<keyword evidence="2" id="KW-1185">Reference proteome</keyword>
<reference evidence="1 2" key="1">
    <citation type="journal article" date="2018" name="Sci. Rep.">
        <title>Genomic signatures of local adaptation to the degree of environmental predictability in rotifers.</title>
        <authorList>
            <person name="Franch-Gras L."/>
            <person name="Hahn C."/>
            <person name="Garcia-Roger E.M."/>
            <person name="Carmona M.J."/>
            <person name="Serra M."/>
            <person name="Gomez A."/>
        </authorList>
    </citation>
    <scope>NUCLEOTIDE SEQUENCE [LARGE SCALE GENOMIC DNA]</scope>
    <source>
        <strain evidence="1">HYR1</strain>
    </source>
</reference>
<sequence>MIKIKQILYLLSDNLVQNLCKLYVKFAEYFPEKTRLVLLWNLIIKCLAYSIGYLKKSCQHESSKVSVFYEPIN</sequence>
<dbReference type="EMBL" id="REGN01000886">
    <property type="protein sequence ID" value="RNA38358.1"/>
    <property type="molecule type" value="Genomic_DNA"/>
</dbReference>
<proteinExistence type="predicted"/>
<comment type="caution">
    <text evidence="1">The sequence shown here is derived from an EMBL/GenBank/DDBJ whole genome shotgun (WGS) entry which is preliminary data.</text>
</comment>
<dbReference type="AlphaFoldDB" id="A0A3M7SS29"/>
<evidence type="ECO:0000313" key="1">
    <source>
        <dbReference type="EMBL" id="RNA38358.1"/>
    </source>
</evidence>